<gene>
    <name evidence="6" type="ORF">CHLRE_07g325650v5</name>
</gene>
<dbReference type="AlphaFoldDB" id="A8I7Q7"/>
<keyword evidence="4" id="KW-0862">Zinc</keyword>
<dbReference type="Proteomes" id="UP000006906">
    <property type="component" value="Chromosome 7"/>
</dbReference>
<proteinExistence type="inferred from homology"/>
<keyword evidence="7" id="KW-1185">Reference proteome</keyword>
<dbReference type="Pfam" id="PF10601">
    <property type="entry name" value="zf-LITAF-like"/>
    <property type="match status" value="1"/>
</dbReference>
<keyword evidence="5" id="KW-0472">Membrane</keyword>
<dbReference type="PANTHER" id="PTHR23292:SF6">
    <property type="entry name" value="FI16602P1-RELATED"/>
    <property type="match status" value="1"/>
</dbReference>
<evidence type="ECO:0000256" key="2">
    <source>
        <dbReference type="ARBA" id="ARBA00005975"/>
    </source>
</evidence>
<comment type="similarity">
    <text evidence="2">Belongs to the CDIP1/LITAF family.</text>
</comment>
<evidence type="ECO:0000256" key="5">
    <source>
        <dbReference type="ARBA" id="ARBA00023136"/>
    </source>
</evidence>
<protein>
    <submittedName>
        <fullName evidence="6">Uncharacterized protein</fullName>
    </submittedName>
</protein>
<dbReference type="PANTHER" id="PTHR23292">
    <property type="entry name" value="LIPOPOLYSACCHARIDE-INDUCED TUMOR NECROSIS FACTOR-ALPHA FACTOR"/>
    <property type="match status" value="1"/>
</dbReference>
<dbReference type="InterPro" id="IPR006629">
    <property type="entry name" value="LITAF"/>
</dbReference>
<dbReference type="OrthoDB" id="4713066at2759"/>
<comment type="subcellular location">
    <subcellularLocation>
        <location evidence="1">Membrane</location>
        <topology evidence="1">Peripheral membrane protein</topology>
    </subcellularLocation>
</comment>
<reference evidence="6 7" key="1">
    <citation type="journal article" date="2007" name="Science">
        <title>The Chlamydomonas genome reveals the evolution of key animal and plant functions.</title>
        <authorList>
            <person name="Merchant S.S."/>
            <person name="Prochnik S.E."/>
            <person name="Vallon O."/>
            <person name="Harris E.H."/>
            <person name="Karpowicz S.J."/>
            <person name="Witman G.B."/>
            <person name="Terry A."/>
            <person name="Salamov A."/>
            <person name="Fritz-Laylin L.K."/>
            <person name="Marechal-Drouard L."/>
            <person name="Marshall W.F."/>
            <person name="Qu L.H."/>
            <person name="Nelson D.R."/>
            <person name="Sanderfoot A.A."/>
            <person name="Spalding M.H."/>
            <person name="Kapitonov V.V."/>
            <person name="Ren Q."/>
            <person name="Ferris P."/>
            <person name="Lindquist E."/>
            <person name="Shapiro H."/>
            <person name="Lucas S.M."/>
            <person name="Grimwood J."/>
            <person name="Schmutz J."/>
            <person name="Cardol P."/>
            <person name="Cerutti H."/>
            <person name="Chanfreau G."/>
            <person name="Chen C.L."/>
            <person name="Cognat V."/>
            <person name="Croft M.T."/>
            <person name="Dent R."/>
            <person name="Dutcher S."/>
            <person name="Fernandez E."/>
            <person name="Fukuzawa H."/>
            <person name="Gonzalez-Ballester D."/>
            <person name="Gonzalez-Halphen D."/>
            <person name="Hallmann A."/>
            <person name="Hanikenne M."/>
            <person name="Hippler M."/>
            <person name="Inwood W."/>
            <person name="Jabbari K."/>
            <person name="Kalanon M."/>
            <person name="Kuras R."/>
            <person name="Lefebvre P.A."/>
            <person name="Lemaire S.D."/>
            <person name="Lobanov A.V."/>
            <person name="Lohr M."/>
            <person name="Manuell A."/>
            <person name="Meier I."/>
            <person name="Mets L."/>
            <person name="Mittag M."/>
            <person name="Mittelmeier T."/>
            <person name="Moroney J.V."/>
            <person name="Moseley J."/>
            <person name="Napoli C."/>
            <person name="Nedelcu A.M."/>
            <person name="Niyogi K."/>
            <person name="Novoselov S.V."/>
            <person name="Paulsen I.T."/>
            <person name="Pazour G."/>
            <person name="Purton S."/>
            <person name="Ral J.P."/>
            <person name="Riano-Pachon D.M."/>
            <person name="Riekhof W."/>
            <person name="Rymarquis L."/>
            <person name="Schroda M."/>
            <person name="Stern D."/>
            <person name="Umen J."/>
            <person name="Willows R."/>
            <person name="Wilson N."/>
            <person name="Zimmer S.L."/>
            <person name="Allmer J."/>
            <person name="Balk J."/>
            <person name="Bisova K."/>
            <person name="Chen C.J."/>
            <person name="Elias M."/>
            <person name="Gendler K."/>
            <person name="Hauser C."/>
            <person name="Lamb M.R."/>
            <person name="Ledford H."/>
            <person name="Long J.C."/>
            <person name="Minagawa J."/>
            <person name="Page M.D."/>
            <person name="Pan J."/>
            <person name="Pootakham W."/>
            <person name="Roje S."/>
            <person name="Rose A."/>
            <person name="Stahlberg E."/>
            <person name="Terauchi A.M."/>
            <person name="Yang P."/>
            <person name="Ball S."/>
            <person name="Bowler C."/>
            <person name="Dieckmann C.L."/>
            <person name="Gladyshev V.N."/>
            <person name="Green P."/>
            <person name="Jorgensen R."/>
            <person name="Mayfield S."/>
            <person name="Mueller-Roeber B."/>
            <person name="Rajamani S."/>
            <person name="Sayre R.T."/>
            <person name="Brokstein P."/>
            <person name="Dubchak I."/>
            <person name="Goodstein D."/>
            <person name="Hornick L."/>
            <person name="Huang Y.W."/>
            <person name="Jhaveri J."/>
            <person name="Luo Y."/>
            <person name="Martinez D."/>
            <person name="Ngau W.C."/>
            <person name="Otillar B."/>
            <person name="Poliakov A."/>
            <person name="Porter A."/>
            <person name="Szajkowski L."/>
            <person name="Werner G."/>
            <person name="Zhou K."/>
            <person name="Grigoriev I.V."/>
            <person name="Rokhsar D.S."/>
            <person name="Grossman A.R."/>
        </authorList>
    </citation>
    <scope>NUCLEOTIDE SEQUENCE [LARGE SCALE GENOMIC DNA]</scope>
    <source>
        <strain evidence="7">CC-503</strain>
    </source>
</reference>
<evidence type="ECO:0000313" key="7">
    <source>
        <dbReference type="Proteomes" id="UP000006906"/>
    </source>
</evidence>
<dbReference type="GO" id="GO:0016020">
    <property type="term" value="C:membrane"/>
    <property type="evidence" value="ECO:0007669"/>
    <property type="project" value="UniProtKB-SubCell"/>
</dbReference>
<dbReference type="RefSeq" id="XP_001700897.1">
    <property type="nucleotide sequence ID" value="XM_001700845.2"/>
</dbReference>
<name>A8I7Q7_CHLRE</name>
<dbReference type="Gramene" id="PNW80629">
    <property type="protein sequence ID" value="PNW80629"/>
    <property type="gene ID" value="CHLRE_07g325650v5"/>
</dbReference>
<evidence type="ECO:0000256" key="4">
    <source>
        <dbReference type="ARBA" id="ARBA00022833"/>
    </source>
</evidence>
<dbReference type="GeneID" id="5726446"/>
<dbReference type="EMBL" id="CM008968">
    <property type="protein sequence ID" value="PNW80629.1"/>
    <property type="molecule type" value="Genomic_DNA"/>
</dbReference>
<evidence type="ECO:0000256" key="1">
    <source>
        <dbReference type="ARBA" id="ARBA00004170"/>
    </source>
</evidence>
<dbReference type="PaxDb" id="3055-EDP07151"/>
<keyword evidence="3" id="KW-0479">Metal-binding</keyword>
<dbReference type="eggNOG" id="ENOG502S2GM">
    <property type="taxonomic scope" value="Eukaryota"/>
</dbReference>
<dbReference type="InParanoid" id="A8I7Q7"/>
<accession>A8I7Q7</accession>
<dbReference type="PROSITE" id="PS51837">
    <property type="entry name" value="LITAF"/>
    <property type="match status" value="1"/>
</dbReference>
<organism evidence="6 7">
    <name type="scientific">Chlamydomonas reinhardtii</name>
    <name type="common">Chlamydomonas smithii</name>
    <dbReference type="NCBI Taxonomy" id="3055"/>
    <lineage>
        <taxon>Eukaryota</taxon>
        <taxon>Viridiplantae</taxon>
        <taxon>Chlorophyta</taxon>
        <taxon>core chlorophytes</taxon>
        <taxon>Chlorophyceae</taxon>
        <taxon>CS clade</taxon>
        <taxon>Chlamydomonadales</taxon>
        <taxon>Chlamydomonadaceae</taxon>
        <taxon>Chlamydomonas</taxon>
    </lineage>
</organism>
<dbReference type="HOGENOM" id="CLU_095549_3_0_1"/>
<dbReference type="KEGG" id="cre:CHLRE_07g325650v5"/>
<sequence length="185" mass="19007">MGQGDAPPAAAAAMHSYAQTLPGPSQPSYGAYPPGAYPQGYPGYPPPAPPGSYAPAQGPYAPPGPPYGPSGYLYPAPGQPVMAAHVPYPPGTMMMVAVTAPAGPVSLPSYWPPYPIEVTCPGCREKVQSVAIRAPGLGTWLIAGGICLVGCGFGCCLIPFCVDSCKDCTHSCPKCNRFLGQHKMV</sequence>
<evidence type="ECO:0000256" key="3">
    <source>
        <dbReference type="ARBA" id="ARBA00022723"/>
    </source>
</evidence>
<dbReference type="InterPro" id="IPR037519">
    <property type="entry name" value="LITAF_fam"/>
</dbReference>
<dbReference type="GO" id="GO:0008270">
    <property type="term" value="F:zinc ion binding"/>
    <property type="evidence" value="ECO:0000318"/>
    <property type="project" value="GO_Central"/>
</dbReference>
<evidence type="ECO:0000313" key="6">
    <source>
        <dbReference type="EMBL" id="PNW80629.1"/>
    </source>
</evidence>
<dbReference type="SMART" id="SM00714">
    <property type="entry name" value="LITAF"/>
    <property type="match status" value="1"/>
</dbReference>